<accession>S8A7V3</accession>
<dbReference type="HOGENOM" id="CLU_1454353_0_0_1"/>
<dbReference type="Proteomes" id="UP000015100">
    <property type="component" value="Unassembled WGS sequence"/>
</dbReference>
<reference evidence="2" key="2">
    <citation type="submission" date="2013-04" db="EMBL/GenBank/DDBJ databases">
        <title>Genomic mechanisms accounting for the adaptation to parasitism in nematode-trapping fungi.</title>
        <authorList>
            <person name="Ahren D.G."/>
        </authorList>
    </citation>
    <scope>NUCLEOTIDE SEQUENCE [LARGE SCALE GENOMIC DNA]</scope>
    <source>
        <strain evidence="2">CBS 200.50</strain>
    </source>
</reference>
<reference evidence="1 2" key="1">
    <citation type="journal article" date="2013" name="PLoS Genet.">
        <title>Genomic mechanisms accounting for the adaptation to parasitism in nematode-trapping fungi.</title>
        <authorList>
            <person name="Meerupati T."/>
            <person name="Andersson K.M."/>
            <person name="Friman E."/>
            <person name="Kumar D."/>
            <person name="Tunlid A."/>
            <person name="Ahren D."/>
        </authorList>
    </citation>
    <scope>NUCLEOTIDE SEQUENCE [LARGE SCALE GENOMIC DNA]</scope>
    <source>
        <strain evidence="1 2">CBS 200.50</strain>
    </source>
</reference>
<dbReference type="EMBL" id="AQGS01000514">
    <property type="protein sequence ID" value="EPS38899.1"/>
    <property type="molecule type" value="Genomic_DNA"/>
</dbReference>
<comment type="caution">
    <text evidence="1">The sequence shown here is derived from an EMBL/GenBank/DDBJ whole genome shotgun (WGS) entry which is preliminary data.</text>
</comment>
<sequence length="186" mass="20760">MSAVINLNNIFGLANKSGPIESLLVFVANNQVCYLQTAEPNTLVLPVEKRPLDLPLGDRPIIWGPVLPQNDHRNPIWNIFGLNAAGTQWKFQVHGGPVWPTKQDYLEAPKLLLSGQKEVAWTLTEHAIGQYSIYVTTSDRKQLYWSVAKAGISKAVVLREWNPSLYIQIFFFVKTSSGSNGDNRGN</sequence>
<gene>
    <name evidence="1" type="ORF">H072_7300</name>
</gene>
<organism evidence="1 2">
    <name type="scientific">Dactylellina haptotyla (strain CBS 200.50)</name>
    <name type="common">Nematode-trapping fungus</name>
    <name type="synonym">Monacrosporium haptotylum</name>
    <dbReference type="NCBI Taxonomy" id="1284197"/>
    <lineage>
        <taxon>Eukaryota</taxon>
        <taxon>Fungi</taxon>
        <taxon>Dikarya</taxon>
        <taxon>Ascomycota</taxon>
        <taxon>Pezizomycotina</taxon>
        <taxon>Orbiliomycetes</taxon>
        <taxon>Orbiliales</taxon>
        <taxon>Orbiliaceae</taxon>
        <taxon>Dactylellina</taxon>
    </lineage>
</organism>
<dbReference type="AlphaFoldDB" id="S8A7V3"/>
<name>S8A7V3_DACHA</name>
<evidence type="ECO:0000313" key="2">
    <source>
        <dbReference type="Proteomes" id="UP000015100"/>
    </source>
</evidence>
<proteinExistence type="predicted"/>
<evidence type="ECO:0000313" key="1">
    <source>
        <dbReference type="EMBL" id="EPS38899.1"/>
    </source>
</evidence>
<protein>
    <submittedName>
        <fullName evidence="1">Uncharacterized protein</fullName>
    </submittedName>
</protein>
<keyword evidence="2" id="KW-1185">Reference proteome</keyword>